<evidence type="ECO:0000313" key="1">
    <source>
        <dbReference type="EMBL" id="MBM3332672.1"/>
    </source>
</evidence>
<dbReference type="SUPFAM" id="SSF48097">
    <property type="entry name" value="Regulator of G-protein signaling, RGS"/>
    <property type="match status" value="1"/>
</dbReference>
<dbReference type="EMBL" id="VGIR01000116">
    <property type="protein sequence ID" value="MBM3332672.1"/>
    <property type="molecule type" value="Genomic_DNA"/>
</dbReference>
<comment type="caution">
    <text evidence="1">The sequence shown here is derived from an EMBL/GenBank/DDBJ whole genome shotgun (WGS) entry which is preliminary data.</text>
</comment>
<dbReference type="InterPro" id="IPR025529">
    <property type="entry name" value="DUF4416"/>
</dbReference>
<reference evidence="1" key="1">
    <citation type="submission" date="2019-03" db="EMBL/GenBank/DDBJ databases">
        <title>Lake Tanganyika Metagenome-Assembled Genomes (MAGs).</title>
        <authorList>
            <person name="Tran P."/>
        </authorList>
    </citation>
    <scope>NUCLEOTIDE SEQUENCE</scope>
    <source>
        <strain evidence="1">K_DeepCast_150m_m2_040</strain>
    </source>
</reference>
<dbReference type="Pfam" id="PF14385">
    <property type="entry name" value="DUF4416"/>
    <property type="match status" value="1"/>
</dbReference>
<gene>
    <name evidence="1" type="ORF">FJY68_12640</name>
</gene>
<dbReference type="InterPro" id="IPR036305">
    <property type="entry name" value="RGS_sf"/>
</dbReference>
<organism evidence="1 2">
    <name type="scientific">candidate division WOR-3 bacterium</name>
    <dbReference type="NCBI Taxonomy" id="2052148"/>
    <lineage>
        <taxon>Bacteria</taxon>
        <taxon>Bacteria division WOR-3</taxon>
    </lineage>
</organism>
<accession>A0A937XGG8</accession>
<name>A0A937XGG8_UNCW3</name>
<dbReference type="Proteomes" id="UP000779900">
    <property type="component" value="Unassembled WGS sequence"/>
</dbReference>
<proteinExistence type="predicted"/>
<evidence type="ECO:0000313" key="2">
    <source>
        <dbReference type="Proteomes" id="UP000779900"/>
    </source>
</evidence>
<protein>
    <submittedName>
        <fullName evidence="1">DUF4416 family protein</fullName>
    </submittedName>
</protein>
<dbReference type="AlphaFoldDB" id="A0A937XGG8"/>
<sequence>MDMFELLKEESTTDDPVKLVVGLLSNDRNLLAQAQSALAEGFGTVTAKSEEIPFNFTDYYEKEMGPNLIRQWLAFQDLVEAEQLVDFKQTTHTLEKRFLGPNAKRRVNLDPGLLSLHNLVLASTKGFAHRIYLRGGIYADLALIFQSGKFQPLAWTYPDYQTPACHDFLMRCRKELLAEAAQQRTGQDNQVFKAT</sequence>